<name>A0AAE0TIV3_9BIVA</name>
<proteinExistence type="predicted"/>
<protein>
    <submittedName>
        <fullName evidence="1">Uncharacterized protein</fullName>
    </submittedName>
</protein>
<sequence length="388" mass="44956">YYRDISERVSTILDVIGYSQKDRDRKVTCATASEVFSTMGKNFIDGNLRFYQVGSRGESSTGPGLKSDRDELFVDERFKAVTDLSDCDPGIINYLMVYDDYTHPGYVKLQCVDILPDNTPHPVLHRQGNNIRVGIQYCNVRDGVLLVDSYDRSRIVSGPALHYKHNTKCAQWPNEAHEWFQSRRLYAWPKSNDLQNGRKDGCFVAAVGHHICREPNLDWRLSFSFTERRLISAAKSCRVNMLRGIPQEYNIMTMWIREIKDALQHAPDTLRIYLQYLIMILLSQVGFHVVSICKENAHVLFQEEVDYLMGLASSLGKERHQQVAMDNMIHVVRTYSDIPDIKTELNLLGYCFMRETRLKNAFIWFSKSLKMCPHHNAAKFYLGFLFRK</sequence>
<comment type="caution">
    <text evidence="1">The sequence shown here is derived from an EMBL/GenBank/DDBJ whole genome shotgun (WGS) entry which is preliminary data.</text>
</comment>
<evidence type="ECO:0000313" key="1">
    <source>
        <dbReference type="EMBL" id="KAK3610788.1"/>
    </source>
</evidence>
<feature type="non-terminal residue" evidence="1">
    <location>
        <position position="388"/>
    </location>
</feature>
<dbReference type="InterPro" id="IPR011990">
    <property type="entry name" value="TPR-like_helical_dom_sf"/>
</dbReference>
<dbReference type="SUPFAM" id="SSF48452">
    <property type="entry name" value="TPR-like"/>
    <property type="match status" value="1"/>
</dbReference>
<reference evidence="1" key="3">
    <citation type="submission" date="2023-05" db="EMBL/GenBank/DDBJ databases">
        <authorList>
            <person name="Smith C.H."/>
        </authorList>
    </citation>
    <scope>NUCLEOTIDE SEQUENCE</scope>
    <source>
        <strain evidence="1">CHS0354</strain>
        <tissue evidence="1">Mantle</tissue>
    </source>
</reference>
<keyword evidence="2" id="KW-1185">Reference proteome</keyword>
<dbReference type="Proteomes" id="UP001195483">
    <property type="component" value="Unassembled WGS sequence"/>
</dbReference>
<organism evidence="1 2">
    <name type="scientific">Potamilus streckersoni</name>
    <dbReference type="NCBI Taxonomy" id="2493646"/>
    <lineage>
        <taxon>Eukaryota</taxon>
        <taxon>Metazoa</taxon>
        <taxon>Spiralia</taxon>
        <taxon>Lophotrochozoa</taxon>
        <taxon>Mollusca</taxon>
        <taxon>Bivalvia</taxon>
        <taxon>Autobranchia</taxon>
        <taxon>Heteroconchia</taxon>
        <taxon>Palaeoheterodonta</taxon>
        <taxon>Unionida</taxon>
        <taxon>Unionoidea</taxon>
        <taxon>Unionidae</taxon>
        <taxon>Ambleminae</taxon>
        <taxon>Lampsilini</taxon>
        <taxon>Potamilus</taxon>
    </lineage>
</organism>
<reference evidence="1" key="1">
    <citation type="journal article" date="2021" name="Genome Biol. Evol.">
        <title>A High-Quality Reference Genome for a Parasitic Bivalve with Doubly Uniparental Inheritance (Bivalvia: Unionida).</title>
        <authorList>
            <person name="Smith C.H."/>
        </authorList>
    </citation>
    <scope>NUCLEOTIDE SEQUENCE</scope>
    <source>
        <strain evidence="1">CHS0354</strain>
    </source>
</reference>
<dbReference type="EMBL" id="JAEAOA010001859">
    <property type="protein sequence ID" value="KAK3610788.1"/>
    <property type="molecule type" value="Genomic_DNA"/>
</dbReference>
<accession>A0AAE0TIV3</accession>
<reference evidence="1" key="2">
    <citation type="journal article" date="2021" name="Genome Biol. Evol.">
        <title>Developing a high-quality reference genome for a parasitic bivalve with doubly uniparental inheritance (Bivalvia: Unionida).</title>
        <authorList>
            <person name="Smith C.H."/>
        </authorList>
    </citation>
    <scope>NUCLEOTIDE SEQUENCE</scope>
    <source>
        <strain evidence="1">CHS0354</strain>
        <tissue evidence="1">Mantle</tissue>
    </source>
</reference>
<gene>
    <name evidence="1" type="ORF">CHS0354_031098</name>
</gene>
<evidence type="ECO:0000313" key="2">
    <source>
        <dbReference type="Proteomes" id="UP001195483"/>
    </source>
</evidence>
<feature type="non-terminal residue" evidence="1">
    <location>
        <position position="1"/>
    </location>
</feature>
<dbReference type="AlphaFoldDB" id="A0AAE0TIV3"/>